<dbReference type="AlphaFoldDB" id="A0AAV2DVZ7"/>
<accession>A0AAV2DVZ7</accession>
<proteinExistence type="predicted"/>
<name>A0AAV2DVZ7_9ROSI</name>
<dbReference type="EMBL" id="OZ034816">
    <property type="protein sequence ID" value="CAL1377662.1"/>
    <property type="molecule type" value="Genomic_DNA"/>
</dbReference>
<evidence type="ECO:0000313" key="2">
    <source>
        <dbReference type="Proteomes" id="UP001497516"/>
    </source>
</evidence>
<gene>
    <name evidence="1" type="ORF">LTRI10_LOCUS19295</name>
</gene>
<sequence length="149" mass="17255">MSRAVSSSYCIYPTRPQVEDSPQGSVLDPQHFCSLDPKRHDSIRNYLSNWGKFRSTSLATFPLLHKWLQTIVLRGITESRRVLSGMLIRRCQLIRNRLELEIGKTLHSVRPSDSKQPPVVMFDVDKRYVEAFGIQERGQLHEWVNMALC</sequence>
<protein>
    <recommendedName>
        <fullName evidence="3">Cytochrome P450</fullName>
    </recommendedName>
</protein>
<reference evidence="1 2" key="1">
    <citation type="submission" date="2024-04" db="EMBL/GenBank/DDBJ databases">
        <authorList>
            <person name="Fracassetti M."/>
        </authorList>
    </citation>
    <scope>NUCLEOTIDE SEQUENCE [LARGE SCALE GENOMIC DNA]</scope>
</reference>
<evidence type="ECO:0000313" key="1">
    <source>
        <dbReference type="EMBL" id="CAL1377662.1"/>
    </source>
</evidence>
<evidence type="ECO:0008006" key="3">
    <source>
        <dbReference type="Google" id="ProtNLM"/>
    </source>
</evidence>
<keyword evidence="2" id="KW-1185">Reference proteome</keyword>
<organism evidence="1 2">
    <name type="scientific">Linum trigynum</name>
    <dbReference type="NCBI Taxonomy" id="586398"/>
    <lineage>
        <taxon>Eukaryota</taxon>
        <taxon>Viridiplantae</taxon>
        <taxon>Streptophyta</taxon>
        <taxon>Embryophyta</taxon>
        <taxon>Tracheophyta</taxon>
        <taxon>Spermatophyta</taxon>
        <taxon>Magnoliopsida</taxon>
        <taxon>eudicotyledons</taxon>
        <taxon>Gunneridae</taxon>
        <taxon>Pentapetalae</taxon>
        <taxon>rosids</taxon>
        <taxon>fabids</taxon>
        <taxon>Malpighiales</taxon>
        <taxon>Linaceae</taxon>
        <taxon>Linum</taxon>
    </lineage>
</organism>
<dbReference type="Proteomes" id="UP001497516">
    <property type="component" value="Chromosome 3"/>
</dbReference>